<dbReference type="CDD" id="cd00093">
    <property type="entry name" value="HTH_XRE"/>
    <property type="match status" value="1"/>
</dbReference>
<keyword evidence="3" id="KW-1185">Reference proteome</keyword>
<dbReference type="InterPro" id="IPR001387">
    <property type="entry name" value="Cro/C1-type_HTH"/>
</dbReference>
<dbReference type="RefSeq" id="WP_349542396.1">
    <property type="nucleotide sequence ID" value="NZ_JAOALG010000001.1"/>
</dbReference>
<gene>
    <name evidence="2" type="ORF">N0A02_11950</name>
</gene>
<dbReference type="Proteomes" id="UP001469089">
    <property type="component" value="Unassembled WGS sequence"/>
</dbReference>
<evidence type="ECO:0000313" key="2">
    <source>
        <dbReference type="EMBL" id="MEQ5840138.1"/>
    </source>
</evidence>
<dbReference type="SMART" id="SM00530">
    <property type="entry name" value="HTH_XRE"/>
    <property type="match status" value="1"/>
</dbReference>
<comment type="caution">
    <text evidence="2">The sequence shown here is derived from an EMBL/GenBank/DDBJ whole genome shotgun (WGS) entry which is preliminary data.</text>
</comment>
<organism evidence="2 3">
    <name type="scientific">Paraburkholderia acidicola</name>
    <dbReference type="NCBI Taxonomy" id="1912599"/>
    <lineage>
        <taxon>Bacteria</taxon>
        <taxon>Pseudomonadati</taxon>
        <taxon>Pseudomonadota</taxon>
        <taxon>Betaproteobacteria</taxon>
        <taxon>Burkholderiales</taxon>
        <taxon>Burkholderiaceae</taxon>
        <taxon>Paraburkholderia</taxon>
    </lineage>
</organism>
<dbReference type="InterPro" id="IPR010982">
    <property type="entry name" value="Lambda_DNA-bd_dom_sf"/>
</dbReference>
<accession>A0ABV1LLK5</accession>
<evidence type="ECO:0000259" key="1">
    <source>
        <dbReference type="PROSITE" id="PS50943"/>
    </source>
</evidence>
<sequence>MKFRMSKEWLARRLDLEDDIEIGASGMTLTELKADAESRLVSRSLLEIPSTVGKVIRFAREKRGWSAHDLAEHSRVSPSDILGLEGDGAFSPSPRTIHNVAEALKLAEQELQALVGHRISLRQFAANDSYLSFAANSRNIESLTGDEYEMIRLFVESITRNE</sequence>
<dbReference type="Gene3D" id="1.10.260.40">
    <property type="entry name" value="lambda repressor-like DNA-binding domains"/>
    <property type="match status" value="1"/>
</dbReference>
<dbReference type="EMBL" id="JAOALG010000001">
    <property type="protein sequence ID" value="MEQ5840138.1"/>
    <property type="molecule type" value="Genomic_DNA"/>
</dbReference>
<evidence type="ECO:0000313" key="3">
    <source>
        <dbReference type="Proteomes" id="UP001469089"/>
    </source>
</evidence>
<dbReference type="Pfam" id="PF12844">
    <property type="entry name" value="HTH_19"/>
    <property type="match status" value="1"/>
</dbReference>
<dbReference type="SUPFAM" id="SSF47413">
    <property type="entry name" value="lambda repressor-like DNA-binding domains"/>
    <property type="match status" value="1"/>
</dbReference>
<reference evidence="2 3" key="1">
    <citation type="journal article" date="2024" name="Chem. Sci.">
        <title>Discovery of a lagriamide polyketide by integrated genome mining, isotopic labeling, and untargeted metabolomics.</title>
        <authorList>
            <person name="Fergusson C.H."/>
            <person name="Saulog J."/>
            <person name="Paulo B.S."/>
            <person name="Wilson D.M."/>
            <person name="Liu D.Y."/>
            <person name="Morehouse N.J."/>
            <person name="Waterworth S."/>
            <person name="Barkei J."/>
            <person name="Gray C.A."/>
            <person name="Kwan J.C."/>
            <person name="Eustaquio A.S."/>
            <person name="Linington R.G."/>
        </authorList>
    </citation>
    <scope>NUCLEOTIDE SEQUENCE [LARGE SCALE GENOMIC DNA]</scope>
    <source>
        <strain evidence="2 3">RL17-338-BIF-B</strain>
    </source>
</reference>
<name>A0ABV1LLK5_9BURK</name>
<feature type="domain" description="HTH cro/C1-type" evidence="1">
    <location>
        <begin position="56"/>
        <end position="111"/>
    </location>
</feature>
<protein>
    <submittedName>
        <fullName evidence="2">Helix-turn-helix domain-containing protein</fullName>
    </submittedName>
</protein>
<dbReference type="PROSITE" id="PS50943">
    <property type="entry name" value="HTH_CROC1"/>
    <property type="match status" value="1"/>
</dbReference>
<proteinExistence type="predicted"/>